<dbReference type="EMBL" id="WMBQ01000001">
    <property type="protein sequence ID" value="MTD94247.1"/>
    <property type="molecule type" value="Genomic_DNA"/>
</dbReference>
<dbReference type="Proteomes" id="UP000440694">
    <property type="component" value="Unassembled WGS sequence"/>
</dbReference>
<dbReference type="InterPro" id="IPR008274">
    <property type="entry name" value="AldOxase/xan_DH_MoCoBD1"/>
</dbReference>
<evidence type="ECO:0000313" key="2">
    <source>
        <dbReference type="EMBL" id="MTD94247.1"/>
    </source>
</evidence>
<name>A0A6I3KKH4_9HYPH</name>
<dbReference type="InterPro" id="IPR012368">
    <property type="entry name" value="OxRdtase_Mopterin-bd_su_IorB"/>
</dbReference>
<dbReference type="PROSITE" id="PS51318">
    <property type="entry name" value="TAT"/>
    <property type="match status" value="1"/>
</dbReference>
<dbReference type="SUPFAM" id="SSF56003">
    <property type="entry name" value="Molybdenum cofactor-binding domain"/>
    <property type="match status" value="2"/>
</dbReference>
<dbReference type="GO" id="GO:0016491">
    <property type="term" value="F:oxidoreductase activity"/>
    <property type="evidence" value="ECO:0007669"/>
    <property type="project" value="InterPro"/>
</dbReference>
<dbReference type="RefSeq" id="WP_154738698.1">
    <property type="nucleotide sequence ID" value="NZ_WMBQ01000001.1"/>
</dbReference>
<protein>
    <submittedName>
        <fullName evidence="2">Molybdopterin-dependent oxidoreductase</fullName>
    </submittedName>
</protein>
<dbReference type="PIRSF" id="PIRSF036389">
    <property type="entry name" value="IOR_B"/>
    <property type="match status" value="1"/>
</dbReference>
<comment type="caution">
    <text evidence="2">The sequence shown here is derived from an EMBL/GenBank/DDBJ whole genome shotgun (WGS) entry which is preliminary data.</text>
</comment>
<dbReference type="Gene3D" id="3.90.1170.50">
    <property type="entry name" value="Aldehyde oxidase/xanthine dehydrogenase, a/b hammerhead"/>
    <property type="match status" value="1"/>
</dbReference>
<dbReference type="InterPro" id="IPR052516">
    <property type="entry name" value="N-heterocyclic_Hydroxylase"/>
</dbReference>
<evidence type="ECO:0000259" key="1">
    <source>
        <dbReference type="SMART" id="SM01008"/>
    </source>
</evidence>
<dbReference type="InterPro" id="IPR006311">
    <property type="entry name" value="TAT_signal"/>
</dbReference>
<sequence>MILKDWKPETASLSRRRFLQASAAVGGGMLIGWVDVAGAEPGSAPAAEFSPNAFIRIGLDGKVTVISPSIEMGQGTYTALPMLVAEELDADMAQVTYGIAPPSDKLYGNPAVGGAQLTGGSNSVRGFYKPLREAGAAARQMLVAAASEKLGVDATELTTEKGEVIHAKSGQRIGYGALADAASKLPVPDKVVLKEPSQFRIIGTPVKRLDASGKVDGTAKFGIDAQVPGMKVATVAASPVFGGTLASVDEAAALAVPGVRQVIKIDDAVAVVADHYWAARKGLEAAAPKFNAGPNASVTTADVVAALAKASERDGAVGKSVGDAAGELGKAAQRLESVYENPFLAHAAMEPINCTVHVTPEGCDIWVGTQVPANAQLAASTALGIERDKVRIHNHLLGGGFGRRLEFDFIVQAVLFAKQSKDPIKIVWSREEDIQHDMYRPYYYDRISAGLDPKGELIAWKHRIVGSSIMARFFPAAFQNDLDSDAVDGAIELPYDIPNVFVDYVREEPPGIPTAFWRGVGPTRNCFVVESFIDELAAAAKKDPVEFRRQLTAKHPRARHVVERAAELSGWGTPLGERKGRGMALLFAFGTYLAEVAEVSVNDSGEVHVDRVVSVVDCGQVVNPDTVKAQLQSGIIFGISAALWGEITLKNGRVEQSNFDNYRVLRIDEAPKIEVEIVNNGEAPGGIGEPGTSAVIPAVANAVFAATGVRVRKLPLKADLLRAT</sequence>
<dbReference type="PANTHER" id="PTHR47495:SF2">
    <property type="entry name" value="ALDEHYDE DEHYDROGENASE"/>
    <property type="match status" value="1"/>
</dbReference>
<dbReference type="Pfam" id="PF20256">
    <property type="entry name" value="MoCoBD_2"/>
    <property type="match status" value="2"/>
</dbReference>
<proteinExistence type="predicted"/>
<dbReference type="SMART" id="SM01008">
    <property type="entry name" value="Ald_Xan_dh_C"/>
    <property type="match status" value="1"/>
</dbReference>
<evidence type="ECO:0000313" key="3">
    <source>
        <dbReference type="Proteomes" id="UP000440694"/>
    </source>
</evidence>
<dbReference type="Pfam" id="PF02738">
    <property type="entry name" value="MoCoBD_1"/>
    <property type="match status" value="1"/>
</dbReference>
<accession>A0A6I3KKH4</accession>
<organism evidence="2 3">
    <name type="scientific">Hyphomicrobium album</name>
    <dbReference type="NCBI Taxonomy" id="2665159"/>
    <lineage>
        <taxon>Bacteria</taxon>
        <taxon>Pseudomonadati</taxon>
        <taxon>Pseudomonadota</taxon>
        <taxon>Alphaproteobacteria</taxon>
        <taxon>Hyphomicrobiales</taxon>
        <taxon>Hyphomicrobiaceae</taxon>
        <taxon>Hyphomicrobium</taxon>
    </lineage>
</organism>
<keyword evidence="3" id="KW-1185">Reference proteome</keyword>
<dbReference type="InterPro" id="IPR046867">
    <property type="entry name" value="AldOxase/xan_DH_MoCoBD2"/>
</dbReference>
<dbReference type="Gene3D" id="3.30.365.10">
    <property type="entry name" value="Aldehyde oxidase/xanthine dehydrogenase, molybdopterin binding domain"/>
    <property type="match status" value="4"/>
</dbReference>
<dbReference type="InterPro" id="IPR000674">
    <property type="entry name" value="Ald_Oxase/Xan_DH_a/b"/>
</dbReference>
<dbReference type="InterPro" id="IPR019546">
    <property type="entry name" value="TAT_signal_bac_arc"/>
</dbReference>
<dbReference type="InterPro" id="IPR037165">
    <property type="entry name" value="AldOxase/xan_DH_Mopterin-bd_sf"/>
</dbReference>
<dbReference type="PANTHER" id="PTHR47495">
    <property type="entry name" value="ALDEHYDE DEHYDROGENASE"/>
    <property type="match status" value="1"/>
</dbReference>
<feature type="domain" description="Aldehyde oxidase/xanthine dehydrogenase a/b hammerhead" evidence="1">
    <location>
        <begin position="216"/>
        <end position="294"/>
    </location>
</feature>
<gene>
    <name evidence="2" type="ORF">GIW81_07850</name>
</gene>
<dbReference type="NCBIfam" id="TIGR01409">
    <property type="entry name" value="TAT_signal_seq"/>
    <property type="match status" value="1"/>
</dbReference>
<reference evidence="2 3" key="1">
    <citation type="submission" date="2019-11" db="EMBL/GenBank/DDBJ databases">
        <title>Identification of a novel strain.</title>
        <authorList>
            <person name="Xu Q."/>
            <person name="Wang G."/>
        </authorList>
    </citation>
    <scope>NUCLEOTIDE SEQUENCE [LARGE SCALE GENOMIC DNA]</scope>
    <source>
        <strain evidence="3">xq</strain>
    </source>
</reference>
<dbReference type="AlphaFoldDB" id="A0A6I3KKH4"/>